<feature type="domain" description="Heterokaryon incompatibility" evidence="1">
    <location>
        <begin position="85"/>
        <end position="237"/>
    </location>
</feature>
<dbReference type="OrthoDB" id="5362512at2759"/>
<name>A0A8H5Y710_9HYPO</name>
<gene>
    <name evidence="2" type="ORF">FMUND_11777</name>
</gene>
<accession>A0A8H5Y710</accession>
<organism evidence="2 3">
    <name type="scientific">Fusarium mundagurra</name>
    <dbReference type="NCBI Taxonomy" id="1567541"/>
    <lineage>
        <taxon>Eukaryota</taxon>
        <taxon>Fungi</taxon>
        <taxon>Dikarya</taxon>
        <taxon>Ascomycota</taxon>
        <taxon>Pezizomycotina</taxon>
        <taxon>Sordariomycetes</taxon>
        <taxon>Hypocreomycetidae</taxon>
        <taxon>Hypocreales</taxon>
        <taxon>Nectriaceae</taxon>
        <taxon>Fusarium</taxon>
        <taxon>Fusarium fujikuroi species complex</taxon>
    </lineage>
</organism>
<comment type="caution">
    <text evidence="2">The sequence shown here is derived from an EMBL/GenBank/DDBJ whole genome shotgun (WGS) entry which is preliminary data.</text>
</comment>
<dbReference type="Proteomes" id="UP000544331">
    <property type="component" value="Unassembled WGS sequence"/>
</dbReference>
<sequence>MPLRSPLWKWHRITQEDAPADKSTGSDCAFKLVSSWLEDCISNHKACWRPDFNQTTLPTRVIDVGLINGTRCPKLIDGNGAYGKYCALSHCWGERQVLTTTLDTLPERYGRLPLESMSKTFRDAVNICWNLGIPYLWIDSLCIIQDSKSDWETESCKMADVYRNAHVVIAALHAKDGSGGCFTARDGFVARPIELPIRGVPPHSSTVRQLYWGLYDHKPVRDHGENPLETRGWTLQEWLLSRRLISYSRHDVGWECLSTKFSEREHEIVAREGFKPPFLELRCAIQGTNISGRNLRVTRRAKLREEWEKVVENYSARSLTDPNDKLIAIHGVAESLAKATKDSYVAGLFKDWITVDMLWFCIPATSSPTNQTKQVAPSWSWASSSSPVRFLRDRQYPSPIRLFIPISRIVAINTDGSPVRHSGTVTLEGCYKIALGEYIRGGAQIFQTPEHKGFNFLEDVFGEVECRIRGQHKEDYNACWFPDAQHYTKMPPSIVFGE</sequence>
<dbReference type="AlphaFoldDB" id="A0A8H5Y710"/>
<proteinExistence type="predicted"/>
<dbReference type="InterPro" id="IPR010730">
    <property type="entry name" value="HET"/>
</dbReference>
<dbReference type="EMBL" id="JAAOAN010000461">
    <property type="protein sequence ID" value="KAF5706116.1"/>
    <property type="molecule type" value="Genomic_DNA"/>
</dbReference>
<keyword evidence="3" id="KW-1185">Reference proteome</keyword>
<dbReference type="PANTHER" id="PTHR33112">
    <property type="entry name" value="DOMAIN PROTEIN, PUTATIVE-RELATED"/>
    <property type="match status" value="1"/>
</dbReference>
<evidence type="ECO:0000259" key="1">
    <source>
        <dbReference type="Pfam" id="PF06985"/>
    </source>
</evidence>
<dbReference type="Pfam" id="PF06985">
    <property type="entry name" value="HET"/>
    <property type="match status" value="1"/>
</dbReference>
<reference evidence="2 3" key="1">
    <citation type="submission" date="2020-05" db="EMBL/GenBank/DDBJ databases">
        <title>Identification and distribution of gene clusters putatively required for synthesis of sphingolipid metabolism inhibitors in phylogenetically diverse species of the filamentous fungus Fusarium.</title>
        <authorList>
            <person name="Kim H.-S."/>
            <person name="Busman M."/>
            <person name="Brown D.W."/>
            <person name="Divon H."/>
            <person name="Uhlig S."/>
            <person name="Proctor R.H."/>
        </authorList>
    </citation>
    <scope>NUCLEOTIDE SEQUENCE [LARGE SCALE GENOMIC DNA]</scope>
    <source>
        <strain evidence="2 3">NRRL 66235</strain>
    </source>
</reference>
<evidence type="ECO:0000313" key="3">
    <source>
        <dbReference type="Proteomes" id="UP000544331"/>
    </source>
</evidence>
<evidence type="ECO:0000313" key="2">
    <source>
        <dbReference type="EMBL" id="KAF5706116.1"/>
    </source>
</evidence>
<dbReference type="PANTHER" id="PTHR33112:SF16">
    <property type="entry name" value="HETEROKARYON INCOMPATIBILITY DOMAIN-CONTAINING PROTEIN"/>
    <property type="match status" value="1"/>
</dbReference>
<protein>
    <submittedName>
        <fullName evidence="2">Het-domain-containing protein</fullName>
    </submittedName>
</protein>